<dbReference type="OrthoDB" id="5392263at2759"/>
<protein>
    <submittedName>
        <fullName evidence="3">Uncharacterized protein</fullName>
    </submittedName>
</protein>
<feature type="transmembrane region" description="Helical" evidence="1">
    <location>
        <begin position="576"/>
        <end position="604"/>
    </location>
</feature>
<feature type="transmembrane region" description="Helical" evidence="1">
    <location>
        <begin position="539"/>
        <end position="564"/>
    </location>
</feature>
<keyword evidence="4" id="KW-1185">Reference proteome</keyword>
<keyword evidence="1" id="KW-0812">Transmembrane</keyword>
<dbReference type="EMBL" id="KZ613958">
    <property type="protein sequence ID" value="PMD32803.1"/>
    <property type="molecule type" value="Genomic_DNA"/>
</dbReference>
<reference evidence="3 4" key="1">
    <citation type="submission" date="2016-04" db="EMBL/GenBank/DDBJ databases">
        <title>A degradative enzymes factory behind the ericoid mycorrhizal symbiosis.</title>
        <authorList>
            <consortium name="DOE Joint Genome Institute"/>
            <person name="Martino E."/>
            <person name="Morin E."/>
            <person name="Grelet G."/>
            <person name="Kuo A."/>
            <person name="Kohler A."/>
            <person name="Daghino S."/>
            <person name="Barry K."/>
            <person name="Choi C."/>
            <person name="Cichocki N."/>
            <person name="Clum A."/>
            <person name="Copeland A."/>
            <person name="Hainaut M."/>
            <person name="Haridas S."/>
            <person name="Labutti K."/>
            <person name="Lindquist E."/>
            <person name="Lipzen A."/>
            <person name="Khouja H.-R."/>
            <person name="Murat C."/>
            <person name="Ohm R."/>
            <person name="Olson A."/>
            <person name="Spatafora J."/>
            <person name="Veneault-Fourrey C."/>
            <person name="Henrissat B."/>
            <person name="Grigoriev I."/>
            <person name="Martin F."/>
            <person name="Perotto S."/>
        </authorList>
    </citation>
    <scope>NUCLEOTIDE SEQUENCE [LARGE SCALE GENOMIC DNA]</scope>
    <source>
        <strain evidence="3 4">F</strain>
    </source>
</reference>
<evidence type="ECO:0000313" key="4">
    <source>
        <dbReference type="Proteomes" id="UP000235786"/>
    </source>
</evidence>
<accession>A0A2J6R2R6</accession>
<gene>
    <name evidence="3" type="ORF">L207DRAFT_590494</name>
</gene>
<feature type="transmembrane region" description="Helical" evidence="1">
    <location>
        <begin position="702"/>
        <end position="720"/>
    </location>
</feature>
<feature type="transmembrane region" description="Helical" evidence="1">
    <location>
        <begin position="309"/>
        <end position="327"/>
    </location>
</feature>
<keyword evidence="1" id="KW-0472">Membrane</keyword>
<keyword evidence="1" id="KW-1133">Transmembrane helix</keyword>
<feature type="transmembrane region" description="Helical" evidence="1">
    <location>
        <begin position="266"/>
        <end position="289"/>
    </location>
</feature>
<evidence type="ECO:0000256" key="1">
    <source>
        <dbReference type="SAM" id="Phobius"/>
    </source>
</evidence>
<evidence type="ECO:0000313" key="3">
    <source>
        <dbReference type="EMBL" id="PMD32803.1"/>
    </source>
</evidence>
<feature type="signal peptide" evidence="2">
    <location>
        <begin position="1"/>
        <end position="22"/>
    </location>
</feature>
<evidence type="ECO:0000256" key="2">
    <source>
        <dbReference type="SAM" id="SignalP"/>
    </source>
</evidence>
<dbReference type="AlphaFoldDB" id="A0A2J6R2R6"/>
<dbReference type="PROSITE" id="PS51257">
    <property type="entry name" value="PROKAR_LIPOPROTEIN"/>
    <property type="match status" value="1"/>
</dbReference>
<dbReference type="Proteomes" id="UP000235786">
    <property type="component" value="Unassembled WGS sequence"/>
</dbReference>
<name>A0A2J6R2R6_HYAVF</name>
<feature type="transmembrane region" description="Helical" evidence="1">
    <location>
        <begin position="732"/>
        <end position="751"/>
    </location>
</feature>
<feature type="chain" id="PRO_5014435725" evidence="2">
    <location>
        <begin position="23"/>
        <end position="759"/>
    </location>
</feature>
<keyword evidence="2" id="KW-0732">Signal</keyword>
<sequence>MYANNKIVVCSIIVSLGTACGAVPIPNHQARISADNYQALCGCIILTSLNKTTNAITAQQLLQNISNSLDTSDQAKCNSWNDDLDYKIEIFADQYGKPTRNLTGSVGVFAPDVYAFCDPPELSQAFSFPDFSASTAGLLLPWVAIFTQLPRQTGSSYGDILSIFISIGTPAWTASSILLGVFYRHSISSRFDRLETKLASGHNVIFEQLKLRCEAAKIILHAFIQAPVGLSARPGVLSGLIASPANHEWWIAAAAEIRALWRKIDAIFIAQSFIAAFAWVLAIIADFWSLPGDAPSSNSDEWQICMGTLWLWLFAATFGPAAIKSLYKAKALHRVLSSPSEMLNKIHIPLHDGIILQQHSQTGIIQRSGIVARYNPRHRPSSRVYEIRNEDEAAYDNVRIPDFFGISIAGDAKTEGLNAFPYRFFSSGHSSGYILKGFESFHGRLKREQIPDEIKGDGVAFQPIEYNSVKSKAGNITNDLPLTPLQSVRRIRRWNSEETPEKNLTGSAKAFDDYLDIDVTNLTAYPEWNEITSDQWIHLLIANFFGLVLQWGTSGPAIYIMYFSPPVGLGCDSGGLLIYAVGATFSWLLLTSSVLFSHAALLHYQCWHSEFPSHTILNHHRRTTFHALLCSGAVITRVLGQVIAVISACWILVWSFLTYTSVMQTPYCTTAYFSLRIHGWMRLWNFNLQQFTPIKVEELRCLVFGSFIAYFACVIIFAFASDGRNVRRRRDLTAALSLVFPIVVIPLYVYGVKSIEQVS</sequence>
<organism evidence="3 4">
    <name type="scientific">Hyaloscypha variabilis (strain UAMH 11265 / GT02V1 / F)</name>
    <name type="common">Meliniomyces variabilis</name>
    <dbReference type="NCBI Taxonomy" id="1149755"/>
    <lineage>
        <taxon>Eukaryota</taxon>
        <taxon>Fungi</taxon>
        <taxon>Dikarya</taxon>
        <taxon>Ascomycota</taxon>
        <taxon>Pezizomycotina</taxon>
        <taxon>Leotiomycetes</taxon>
        <taxon>Helotiales</taxon>
        <taxon>Hyaloscyphaceae</taxon>
        <taxon>Hyaloscypha</taxon>
        <taxon>Hyaloscypha variabilis</taxon>
    </lineage>
</organism>
<proteinExistence type="predicted"/>
<feature type="transmembrane region" description="Helical" evidence="1">
    <location>
        <begin position="625"/>
        <end position="653"/>
    </location>
</feature>
<feature type="transmembrane region" description="Helical" evidence="1">
    <location>
        <begin position="160"/>
        <end position="183"/>
    </location>
</feature>